<feature type="compositionally biased region" description="Low complexity" evidence="4">
    <location>
        <begin position="7"/>
        <end position="28"/>
    </location>
</feature>
<feature type="domain" description="Peptidase M14" evidence="5">
    <location>
        <begin position="457"/>
        <end position="737"/>
    </location>
</feature>
<evidence type="ECO:0000313" key="7">
    <source>
        <dbReference type="RefSeq" id="XP_022332509.1"/>
    </source>
</evidence>
<feature type="compositionally biased region" description="Acidic residues" evidence="4">
    <location>
        <begin position="893"/>
        <end position="902"/>
    </location>
</feature>
<dbReference type="SUPFAM" id="SSF53187">
    <property type="entry name" value="Zn-dependent exopeptidases"/>
    <property type="match status" value="1"/>
</dbReference>
<dbReference type="GO" id="GO:0004181">
    <property type="term" value="F:metallocarboxypeptidase activity"/>
    <property type="evidence" value="ECO:0007669"/>
    <property type="project" value="InterPro"/>
</dbReference>
<evidence type="ECO:0000256" key="1">
    <source>
        <dbReference type="ARBA" id="ARBA00001947"/>
    </source>
</evidence>
<feature type="region of interest" description="Disordered" evidence="4">
    <location>
        <begin position="788"/>
        <end position="860"/>
    </location>
</feature>
<feature type="active site" description="Proton donor/acceptor" evidence="3">
    <location>
        <position position="701"/>
    </location>
</feature>
<dbReference type="Gene3D" id="2.60.40.3120">
    <property type="match status" value="1"/>
</dbReference>
<dbReference type="AlphaFoldDB" id="A0A8B8DYD5"/>
<organism evidence="6 7">
    <name type="scientific">Crassostrea virginica</name>
    <name type="common">Eastern oyster</name>
    <dbReference type="NCBI Taxonomy" id="6565"/>
    <lineage>
        <taxon>Eukaryota</taxon>
        <taxon>Metazoa</taxon>
        <taxon>Spiralia</taxon>
        <taxon>Lophotrochozoa</taxon>
        <taxon>Mollusca</taxon>
        <taxon>Bivalvia</taxon>
        <taxon>Autobranchia</taxon>
        <taxon>Pteriomorphia</taxon>
        <taxon>Ostreida</taxon>
        <taxon>Ostreoidea</taxon>
        <taxon>Ostreidae</taxon>
        <taxon>Crassostrea</taxon>
    </lineage>
</organism>
<dbReference type="Pfam" id="PF00246">
    <property type="entry name" value="Peptidase_M14"/>
    <property type="match status" value="1"/>
</dbReference>
<dbReference type="GO" id="GO:0008270">
    <property type="term" value="F:zinc ion binding"/>
    <property type="evidence" value="ECO:0007669"/>
    <property type="project" value="InterPro"/>
</dbReference>
<evidence type="ECO:0000259" key="5">
    <source>
        <dbReference type="PROSITE" id="PS52035"/>
    </source>
</evidence>
<dbReference type="PROSITE" id="PS52035">
    <property type="entry name" value="PEPTIDASE_M14"/>
    <property type="match status" value="1"/>
</dbReference>
<dbReference type="Pfam" id="PF18027">
    <property type="entry name" value="Pepdidase_M14_N"/>
    <property type="match status" value="1"/>
</dbReference>
<dbReference type="PANTHER" id="PTHR12756">
    <property type="entry name" value="CYTOSOLIC CARBOXYPEPTIDASE"/>
    <property type="match status" value="1"/>
</dbReference>
<reference evidence="6" key="1">
    <citation type="submission" date="2024-06" db="UniProtKB">
        <authorList>
            <consortium name="RefSeq"/>
        </authorList>
    </citation>
    <scope>NUCLEOTIDE SEQUENCE [LARGE SCALE GENOMIC DNA]</scope>
</reference>
<sequence length="1261" mass="145149">MKTRQVSSAPLAGSPLSSRSTSSSSGLSFEGIPDEVTRLSEEKSKNLKGGDETVWKEEIRKRMEDELNARVREALETPPLERAERQRLTNQQQQQNSRSHLEKLNSHLLFELNDKNHAYLKARKWRALQAKRQMQNLMRMNYTLTPAPTSTIDVIFKDKLSKSNQDEFPGVFGLQTFSEGIKDRNSLDKYPSLKQIHRQFYTKEGFLTALDAGHFPDGSKFDCNENGAYKDRFGVLRDQHGPFWPGEWGPLFPTPRFQWFTDVPEEPLFTSAHNQQFTKTFDNQQTPYTSKWRGVLIVYDSERSSRDHSPQPVPEGCCPNLVFESRFESGNLRQARRVGQCEYELVLKTDLYTNRHTQWYYFRVQNAVPGVVYKFRIVNLLKKDSLYNYGMRPLLYSENDAKNKSQGWIRAGHHISYSRNIMHLHCPLLMRGIPYYELEWQMEFPNAEDTYYLAHCYPYTFTDLKEDLDAMLNSPERRQWIKREVLCETRAGNSCFLVTCTNFDTSREEQIKKKVVVVTARVHPGESQASWMMKGLLDYITSSDHTAHELRNRFIFKVVPMLNPDGVIVGNYRCSLAARDLNRNYRHPRKESFPTVWFTKSMMEKILERHDILLYCDLHGHSRKHNVFMYGNNTSEVEADDGVGAAQAYLRERLFPWLMSQRSPDKFSFPSCKFQIKRCKESTGRVVMWRQMRVLNSFTLEATFSGTILNRKELRHFNIGDFMEMGRVLSQVVLDYEVAQENKSFKKNSKKKNIWLSKQTEVVLDMTRYITNQVLEQRGMIGARIPNLHSLSNRNGRNSDADSGIDASQDNGSTMDGRLSAMEDGYLPRERSDLGDDFGRKTDKKRKGDSRSHGNLSRREVDTMIDNESLKTMDGCLKILSDLNVREALQESDSSDSDSESEPEMKAAEPKPKKKKRKSKKQRDKEHQERKGGSGGTEKKSEERSKSLTFPKERYHRDRDSSNHLNLMTSQALPSISCSDAQHDALGNHGNKKAFQGSFVLHRSKTTSNLEKYKKQTLDSRFVSKYEGRRNGGIPCFSEERSIERAAKRMADMKKRTDDEKQRDMAFFCSDTEMPEATISRLPRRIITLQQDRPMSPPSLRRHIPISLVEGVPTIAETLATIRPRDQFMSQSETFRDMTPSVLPATMPSVRDIRSGSVLKTFTRHIPSSSSTPSPFLPHSITPISSEMESTKIEKRSRISRTPGPLSGVTQEAINRVLGTNAHGSPRMGTMDITKISSSVLHREYINVMLERLKKRSPTPV</sequence>
<dbReference type="OrthoDB" id="10253041at2759"/>
<feature type="compositionally biased region" description="Low complexity" evidence="4">
    <location>
        <begin position="1167"/>
        <end position="1180"/>
    </location>
</feature>
<comment type="cofactor">
    <cofactor evidence="1">
        <name>Zn(2+)</name>
        <dbReference type="ChEBI" id="CHEBI:29105"/>
    </cofactor>
</comment>
<feature type="compositionally biased region" description="Basic residues" evidence="4">
    <location>
        <begin position="912"/>
        <end position="922"/>
    </location>
</feature>
<dbReference type="RefSeq" id="XP_022332509.1">
    <property type="nucleotide sequence ID" value="XM_022476801.1"/>
</dbReference>
<dbReference type="InterPro" id="IPR050821">
    <property type="entry name" value="Cytosolic_carboxypeptidase"/>
</dbReference>
<reference evidence="7" key="2">
    <citation type="submission" date="2025-08" db="UniProtKB">
        <authorList>
            <consortium name="RefSeq"/>
        </authorList>
    </citation>
    <scope>IDENTIFICATION</scope>
    <source>
        <tissue evidence="7">Whole sample</tissue>
    </source>
</reference>
<evidence type="ECO:0000256" key="3">
    <source>
        <dbReference type="PROSITE-ProRule" id="PRU01379"/>
    </source>
</evidence>
<protein>
    <submittedName>
        <fullName evidence="7">Uncharacterized protein LOC111129975 isoform X23</fullName>
    </submittedName>
</protein>
<feature type="region of interest" description="Disordered" evidence="4">
    <location>
        <begin position="888"/>
        <end position="965"/>
    </location>
</feature>
<name>A0A8B8DYD5_CRAVI</name>
<evidence type="ECO:0000256" key="4">
    <source>
        <dbReference type="SAM" id="MobiDB-lite"/>
    </source>
</evidence>
<keyword evidence="6" id="KW-1185">Reference proteome</keyword>
<accession>A0A8B8DYD5</accession>
<dbReference type="Gene3D" id="3.40.630.10">
    <property type="entry name" value="Zn peptidases"/>
    <property type="match status" value="1"/>
</dbReference>
<dbReference type="InterPro" id="IPR000834">
    <property type="entry name" value="Peptidase_M14"/>
</dbReference>
<feature type="compositionally biased region" description="Basic and acidic residues" evidence="4">
    <location>
        <begin position="74"/>
        <end position="87"/>
    </location>
</feature>
<dbReference type="Proteomes" id="UP000694844">
    <property type="component" value="Chromosome 1"/>
</dbReference>
<gene>
    <name evidence="7" type="primary">LOC111129975</name>
</gene>
<evidence type="ECO:0000313" key="6">
    <source>
        <dbReference type="Proteomes" id="UP000694844"/>
    </source>
</evidence>
<feature type="compositionally biased region" description="Basic and acidic residues" evidence="4">
    <location>
        <begin position="923"/>
        <end position="962"/>
    </location>
</feature>
<evidence type="ECO:0000256" key="2">
    <source>
        <dbReference type="ARBA" id="ARBA00005988"/>
    </source>
</evidence>
<proteinExistence type="inferred from homology"/>
<feature type="compositionally biased region" description="Basic and acidic residues" evidence="4">
    <location>
        <begin position="826"/>
        <end position="841"/>
    </location>
</feature>
<dbReference type="GO" id="GO:0006508">
    <property type="term" value="P:proteolysis"/>
    <property type="evidence" value="ECO:0007669"/>
    <property type="project" value="InterPro"/>
</dbReference>
<feature type="compositionally biased region" description="Basic and acidic residues" evidence="4">
    <location>
        <begin position="35"/>
        <end position="52"/>
    </location>
</feature>
<comment type="similarity">
    <text evidence="2 3">Belongs to the peptidase M14 family.</text>
</comment>
<dbReference type="InterPro" id="IPR040626">
    <property type="entry name" value="Pepdidase_M14_N"/>
</dbReference>
<feature type="region of interest" description="Disordered" evidence="4">
    <location>
        <begin position="1"/>
        <end position="52"/>
    </location>
</feature>
<feature type="region of interest" description="Disordered" evidence="4">
    <location>
        <begin position="1165"/>
        <end position="1207"/>
    </location>
</feature>
<feature type="compositionally biased region" description="Basic and acidic residues" evidence="4">
    <location>
        <begin position="849"/>
        <end position="860"/>
    </location>
</feature>
<dbReference type="GeneID" id="111129975"/>
<feature type="region of interest" description="Disordered" evidence="4">
    <location>
        <begin position="74"/>
        <end position="100"/>
    </location>
</feature>
<feature type="compositionally biased region" description="Polar residues" evidence="4">
    <location>
        <begin position="789"/>
        <end position="798"/>
    </location>
</feature>
<dbReference type="PANTHER" id="PTHR12756:SF4">
    <property type="entry name" value="PEPTIDASE M14 CARBOXYPEPTIDASE A DOMAIN-CONTAINING PROTEIN"/>
    <property type="match status" value="1"/>
</dbReference>